<dbReference type="PANTHER" id="PTHR22916:SF51">
    <property type="entry name" value="GLYCOSYLTRANSFERASE EPSH-RELATED"/>
    <property type="match status" value="1"/>
</dbReference>
<dbReference type="InterPro" id="IPR001173">
    <property type="entry name" value="Glyco_trans_2-like"/>
</dbReference>
<dbReference type="GO" id="GO:0016757">
    <property type="term" value="F:glycosyltransferase activity"/>
    <property type="evidence" value="ECO:0007669"/>
    <property type="project" value="UniProtKB-KW"/>
</dbReference>
<protein>
    <submittedName>
        <fullName evidence="5">Glycosyl transferase family 2</fullName>
    </submittedName>
</protein>
<dbReference type="Proteomes" id="UP000199050">
    <property type="component" value="Unassembled WGS sequence"/>
</dbReference>
<dbReference type="SUPFAM" id="SSF53448">
    <property type="entry name" value="Nucleotide-diphospho-sugar transferases"/>
    <property type="match status" value="1"/>
</dbReference>
<sequence>MKYPQISIVVPIYNVEQYLERCMQSLVNQTYRNVEIILVNDGSTDGSSSICDKYENMDQRIQVIHKLNGGLSDARNFGLKVSRGEYVLFVDSDDYIELDACEKLYNVIKQFSSDAPDLIIGNARKIHNDTTTYLMHKGTENYALLSGPNYMLKELKTESLHMAVWLNLYRNEFLKKNNLEFKVGLLHEDEQFTPRVLLKANNVICTDIIFYNYIIRSSSITMSKDLSVNGLHIIETCNELSSLYEQVGNVELKKMLMNNLVTKYLSAIKTGKLHRKEYKDSIDLRFMYSRVYSRKNLIQLLMLSCSSKLYAFVYRMISK</sequence>
<dbReference type="RefSeq" id="WP_090714791.1">
    <property type="nucleotide sequence ID" value="NZ_CBCSKY010000032.1"/>
</dbReference>
<dbReference type="OrthoDB" id="396512at2"/>
<evidence type="ECO:0000259" key="4">
    <source>
        <dbReference type="Pfam" id="PF00535"/>
    </source>
</evidence>
<evidence type="ECO:0000256" key="2">
    <source>
        <dbReference type="ARBA" id="ARBA00022676"/>
    </source>
</evidence>
<organism evidence="5 6">
    <name type="scientific">Paenibacillus typhae</name>
    <dbReference type="NCBI Taxonomy" id="1174501"/>
    <lineage>
        <taxon>Bacteria</taxon>
        <taxon>Bacillati</taxon>
        <taxon>Bacillota</taxon>
        <taxon>Bacilli</taxon>
        <taxon>Bacillales</taxon>
        <taxon>Paenibacillaceae</taxon>
        <taxon>Paenibacillus</taxon>
    </lineage>
</organism>
<evidence type="ECO:0000256" key="1">
    <source>
        <dbReference type="ARBA" id="ARBA00006739"/>
    </source>
</evidence>
<dbReference type="Pfam" id="PF00535">
    <property type="entry name" value="Glycos_transf_2"/>
    <property type="match status" value="1"/>
</dbReference>
<accession>A0A1G8RQS3</accession>
<name>A0A1G8RQS3_9BACL</name>
<dbReference type="CDD" id="cd00761">
    <property type="entry name" value="Glyco_tranf_GTA_type"/>
    <property type="match status" value="1"/>
</dbReference>
<reference evidence="6" key="1">
    <citation type="submission" date="2016-10" db="EMBL/GenBank/DDBJ databases">
        <authorList>
            <person name="Varghese N."/>
            <person name="Submissions S."/>
        </authorList>
    </citation>
    <scope>NUCLEOTIDE SEQUENCE [LARGE SCALE GENOMIC DNA]</scope>
    <source>
        <strain evidence="6">CGMCC 1.11012</strain>
    </source>
</reference>
<dbReference type="STRING" id="1174501.SAMN05216192_1139"/>
<keyword evidence="6" id="KW-1185">Reference proteome</keyword>
<evidence type="ECO:0000256" key="3">
    <source>
        <dbReference type="ARBA" id="ARBA00022679"/>
    </source>
</evidence>
<comment type="similarity">
    <text evidence="1">Belongs to the glycosyltransferase 2 family.</text>
</comment>
<evidence type="ECO:0000313" key="6">
    <source>
        <dbReference type="Proteomes" id="UP000199050"/>
    </source>
</evidence>
<keyword evidence="2" id="KW-0328">Glycosyltransferase</keyword>
<dbReference type="AlphaFoldDB" id="A0A1G8RQS3"/>
<gene>
    <name evidence="5" type="ORF">SAMN05216192_1139</name>
</gene>
<keyword evidence="3 5" id="KW-0808">Transferase</keyword>
<evidence type="ECO:0000313" key="5">
    <source>
        <dbReference type="EMBL" id="SDJ18855.1"/>
    </source>
</evidence>
<feature type="domain" description="Glycosyltransferase 2-like" evidence="4">
    <location>
        <begin position="7"/>
        <end position="155"/>
    </location>
</feature>
<dbReference type="PANTHER" id="PTHR22916">
    <property type="entry name" value="GLYCOSYLTRANSFERASE"/>
    <property type="match status" value="1"/>
</dbReference>
<proteinExistence type="inferred from homology"/>
<dbReference type="Gene3D" id="3.90.550.10">
    <property type="entry name" value="Spore Coat Polysaccharide Biosynthesis Protein SpsA, Chain A"/>
    <property type="match status" value="1"/>
</dbReference>
<dbReference type="InterPro" id="IPR029044">
    <property type="entry name" value="Nucleotide-diphossugar_trans"/>
</dbReference>
<dbReference type="EMBL" id="FNDX01000013">
    <property type="protein sequence ID" value="SDJ18855.1"/>
    <property type="molecule type" value="Genomic_DNA"/>
</dbReference>